<keyword evidence="3 7" id="KW-0963">Cytoplasm</keyword>
<comment type="caution">
    <text evidence="8">The sequence shown here is derived from an EMBL/GenBank/DDBJ whole genome shotgun (WGS) entry which is preliminary data.</text>
</comment>
<name>A0A315ZCV0_SEDFL</name>
<dbReference type="NCBIfam" id="NF001453">
    <property type="entry name" value="PRK00312.1"/>
    <property type="match status" value="1"/>
</dbReference>
<organism evidence="8 9">
    <name type="scientific">Sediminitomix flava</name>
    <dbReference type="NCBI Taxonomy" id="379075"/>
    <lineage>
        <taxon>Bacteria</taxon>
        <taxon>Pseudomonadati</taxon>
        <taxon>Bacteroidota</taxon>
        <taxon>Cytophagia</taxon>
        <taxon>Cytophagales</taxon>
        <taxon>Flammeovirgaceae</taxon>
        <taxon>Sediminitomix</taxon>
    </lineage>
</organism>
<proteinExistence type="inferred from homology"/>
<dbReference type="EMBL" id="QGDO01000002">
    <property type="protein sequence ID" value="PWJ43112.1"/>
    <property type="molecule type" value="Genomic_DNA"/>
</dbReference>
<keyword evidence="4 7" id="KW-0489">Methyltransferase</keyword>
<evidence type="ECO:0000256" key="6">
    <source>
        <dbReference type="ARBA" id="ARBA00022691"/>
    </source>
</evidence>
<dbReference type="GO" id="GO:0030091">
    <property type="term" value="P:protein repair"/>
    <property type="evidence" value="ECO:0007669"/>
    <property type="project" value="UniProtKB-UniRule"/>
</dbReference>
<sequence length="218" mass="24275">MLESYKHRGLRSQMIKMLQRKGISNHQVLESMGRIPRHLFMDSAFLEHAYQDKPFSIGHGQTISSPYTVATQSSLLELQKGDKVLEIGTGSGYQASVLADMGAQVTSIEYLQSLHVRANNLLKKLGYKVDCIHGDGSLGYPVKGPYDKIIVTAGAPFVPNKLLSQLKTGGILVIPIGDSSSQIMTRYHRISENEFKKETFELFSFVKLRGEQGWDSLN</sequence>
<evidence type="ECO:0000256" key="1">
    <source>
        <dbReference type="ARBA" id="ARBA00004496"/>
    </source>
</evidence>
<keyword evidence="9" id="KW-1185">Reference proteome</keyword>
<dbReference type="PANTHER" id="PTHR11579">
    <property type="entry name" value="PROTEIN-L-ISOASPARTATE O-METHYLTRANSFERASE"/>
    <property type="match status" value="1"/>
</dbReference>
<dbReference type="PANTHER" id="PTHR11579:SF0">
    <property type="entry name" value="PROTEIN-L-ISOASPARTATE(D-ASPARTATE) O-METHYLTRANSFERASE"/>
    <property type="match status" value="1"/>
</dbReference>
<dbReference type="InterPro" id="IPR029063">
    <property type="entry name" value="SAM-dependent_MTases_sf"/>
</dbReference>
<evidence type="ECO:0000256" key="2">
    <source>
        <dbReference type="ARBA" id="ARBA00005369"/>
    </source>
</evidence>
<comment type="function">
    <text evidence="7">Catalyzes the methyl esterification of L-isoaspartyl residues in peptides and proteins that result from spontaneous decomposition of normal L-aspartyl and L-asparaginyl residues. It plays a role in the repair and/or degradation of damaged proteins.</text>
</comment>
<keyword evidence="6 7" id="KW-0949">S-adenosyl-L-methionine</keyword>
<dbReference type="InterPro" id="IPR000682">
    <property type="entry name" value="PCMT"/>
</dbReference>
<dbReference type="HAMAP" id="MF_00090">
    <property type="entry name" value="PIMT"/>
    <property type="match status" value="1"/>
</dbReference>
<dbReference type="CDD" id="cd02440">
    <property type="entry name" value="AdoMet_MTases"/>
    <property type="match status" value="1"/>
</dbReference>
<evidence type="ECO:0000256" key="5">
    <source>
        <dbReference type="ARBA" id="ARBA00022679"/>
    </source>
</evidence>
<dbReference type="FunFam" id="3.40.50.150:FF:000010">
    <property type="entry name" value="Protein-L-isoaspartate O-methyltransferase"/>
    <property type="match status" value="1"/>
</dbReference>
<evidence type="ECO:0000256" key="4">
    <source>
        <dbReference type="ARBA" id="ARBA00022603"/>
    </source>
</evidence>
<dbReference type="EC" id="2.1.1.77" evidence="7"/>
<reference evidence="8 9" key="1">
    <citation type="submission" date="2018-03" db="EMBL/GenBank/DDBJ databases">
        <title>Genomic Encyclopedia of Archaeal and Bacterial Type Strains, Phase II (KMG-II): from individual species to whole genera.</title>
        <authorList>
            <person name="Goeker M."/>
        </authorList>
    </citation>
    <scope>NUCLEOTIDE SEQUENCE [LARGE SCALE GENOMIC DNA]</scope>
    <source>
        <strain evidence="8 9">DSM 28229</strain>
    </source>
</reference>
<dbReference type="GO" id="GO:0032259">
    <property type="term" value="P:methylation"/>
    <property type="evidence" value="ECO:0007669"/>
    <property type="project" value="UniProtKB-KW"/>
</dbReference>
<comment type="catalytic activity">
    <reaction evidence="7">
        <text>[protein]-L-isoaspartate + S-adenosyl-L-methionine = [protein]-L-isoaspartate alpha-methyl ester + S-adenosyl-L-homocysteine</text>
        <dbReference type="Rhea" id="RHEA:12705"/>
        <dbReference type="Rhea" id="RHEA-COMP:12143"/>
        <dbReference type="Rhea" id="RHEA-COMP:12144"/>
        <dbReference type="ChEBI" id="CHEBI:57856"/>
        <dbReference type="ChEBI" id="CHEBI:59789"/>
        <dbReference type="ChEBI" id="CHEBI:90596"/>
        <dbReference type="ChEBI" id="CHEBI:90598"/>
        <dbReference type="EC" id="2.1.1.77"/>
    </reaction>
</comment>
<feature type="active site" evidence="7">
    <location>
        <position position="64"/>
    </location>
</feature>
<dbReference type="AlphaFoldDB" id="A0A315ZCV0"/>
<evidence type="ECO:0000256" key="3">
    <source>
        <dbReference type="ARBA" id="ARBA00022490"/>
    </source>
</evidence>
<dbReference type="Gene3D" id="3.40.50.150">
    <property type="entry name" value="Vaccinia Virus protein VP39"/>
    <property type="match status" value="1"/>
</dbReference>
<dbReference type="NCBIfam" id="TIGR00080">
    <property type="entry name" value="pimt"/>
    <property type="match status" value="1"/>
</dbReference>
<evidence type="ECO:0000313" key="9">
    <source>
        <dbReference type="Proteomes" id="UP000245535"/>
    </source>
</evidence>
<evidence type="ECO:0000256" key="7">
    <source>
        <dbReference type="HAMAP-Rule" id="MF_00090"/>
    </source>
</evidence>
<evidence type="ECO:0000313" key="8">
    <source>
        <dbReference type="EMBL" id="PWJ43112.1"/>
    </source>
</evidence>
<accession>A0A315ZCV0</accession>
<dbReference type="Pfam" id="PF01135">
    <property type="entry name" value="PCMT"/>
    <property type="match status" value="1"/>
</dbReference>
<protein>
    <recommendedName>
        <fullName evidence="7">Protein-L-isoaspartate O-methyltransferase</fullName>
        <ecNumber evidence="7">2.1.1.77</ecNumber>
    </recommendedName>
    <alternativeName>
        <fullName evidence="7">L-isoaspartyl protein carboxyl methyltransferase</fullName>
    </alternativeName>
    <alternativeName>
        <fullName evidence="7">Protein L-isoaspartyl methyltransferase</fullName>
    </alternativeName>
    <alternativeName>
        <fullName evidence="7">Protein-beta-aspartate methyltransferase</fullName>
        <shortName evidence="7">PIMT</shortName>
    </alternativeName>
</protein>
<dbReference type="SUPFAM" id="SSF53335">
    <property type="entry name" value="S-adenosyl-L-methionine-dependent methyltransferases"/>
    <property type="match status" value="1"/>
</dbReference>
<keyword evidence="5 7" id="KW-0808">Transferase</keyword>
<dbReference type="PROSITE" id="PS01279">
    <property type="entry name" value="PCMT"/>
    <property type="match status" value="1"/>
</dbReference>
<dbReference type="Proteomes" id="UP000245535">
    <property type="component" value="Unassembled WGS sequence"/>
</dbReference>
<gene>
    <name evidence="7" type="primary">pcm</name>
    <name evidence="8" type="ORF">BC781_102661</name>
</gene>
<dbReference type="GO" id="GO:0005737">
    <property type="term" value="C:cytoplasm"/>
    <property type="evidence" value="ECO:0007669"/>
    <property type="project" value="UniProtKB-SubCell"/>
</dbReference>
<comment type="similarity">
    <text evidence="2 7">Belongs to the methyltransferase superfamily. L-isoaspartyl/D-aspartyl protein methyltransferase family.</text>
</comment>
<dbReference type="GO" id="GO:0004719">
    <property type="term" value="F:protein-L-isoaspartate (D-aspartate) O-methyltransferase activity"/>
    <property type="evidence" value="ECO:0007669"/>
    <property type="project" value="UniProtKB-UniRule"/>
</dbReference>
<comment type="subcellular location">
    <subcellularLocation>
        <location evidence="1 7">Cytoplasm</location>
    </subcellularLocation>
</comment>